<dbReference type="AlphaFoldDB" id="A0A6A5QBQ0"/>
<dbReference type="OrthoDB" id="5419922at2759"/>
<keyword evidence="3" id="KW-1185">Reference proteome</keyword>
<feature type="region of interest" description="Disordered" evidence="1">
    <location>
        <begin position="408"/>
        <end position="459"/>
    </location>
</feature>
<sequence>MSPPLHAHLKRGLACDDLYAETDDAIEHVPLECSHTGDQVAKRQRVEEIASKYLLHGRLPVLLTASLRGPFDDGWRNPWAEANKGKRRSFNRQPGTGSIKTRGNGRDDGTQVRAVPAKRRTRSAALEMVEERGVASPETSRALSTSAADLHERHTPEEVGVPPATAPEPEENEASEVSSFSQRGNGEGQVPMGAASNDAASRPPESSSGFVYKKVGSTKWTISNAPRSKPRAVNFNSSPADKKNSTASSKSGTQVGKSAEKDAPRTTAAASKVAPRPDEPTQGSQADETAHDGQSMGSARHSTMSTQAAMVLAQLEFQESTFPSSSPRPWSPPPEATRRPMMPEPSPAMTPFSVFSAQLGQAQPAGSVLRGPAISTQDLFAAASPFAFSTVKKKAEVPQRSHLSMSMTSLDGHDDGGFAASPVGPTWFPERMPVKEKQGCSPNSSLHFTNGPNGKVDDA</sequence>
<name>A0A6A5QBQ0_AMPQU</name>
<feature type="region of interest" description="Disordered" evidence="1">
    <location>
        <begin position="85"/>
        <end position="350"/>
    </location>
</feature>
<gene>
    <name evidence="2" type="ORF">BDU57DRAFT_460428</name>
</gene>
<accession>A0A6A5QBQ0</accession>
<reference evidence="2" key="1">
    <citation type="journal article" date="2020" name="Stud. Mycol.">
        <title>101 Dothideomycetes genomes: a test case for predicting lifestyles and emergence of pathogens.</title>
        <authorList>
            <person name="Haridas S."/>
            <person name="Albert R."/>
            <person name="Binder M."/>
            <person name="Bloem J."/>
            <person name="Labutti K."/>
            <person name="Salamov A."/>
            <person name="Andreopoulos B."/>
            <person name="Baker S."/>
            <person name="Barry K."/>
            <person name="Bills G."/>
            <person name="Bluhm B."/>
            <person name="Cannon C."/>
            <person name="Castanera R."/>
            <person name="Culley D."/>
            <person name="Daum C."/>
            <person name="Ezra D."/>
            <person name="Gonzalez J."/>
            <person name="Henrissat B."/>
            <person name="Kuo A."/>
            <person name="Liang C."/>
            <person name="Lipzen A."/>
            <person name="Lutzoni F."/>
            <person name="Magnuson J."/>
            <person name="Mondo S."/>
            <person name="Nolan M."/>
            <person name="Ohm R."/>
            <person name="Pangilinan J."/>
            <person name="Park H.-J."/>
            <person name="Ramirez L."/>
            <person name="Alfaro M."/>
            <person name="Sun H."/>
            <person name="Tritt A."/>
            <person name="Yoshinaga Y."/>
            <person name="Zwiers L.-H."/>
            <person name="Turgeon B."/>
            <person name="Goodwin S."/>
            <person name="Spatafora J."/>
            <person name="Crous P."/>
            <person name="Grigoriev I."/>
        </authorList>
    </citation>
    <scope>NUCLEOTIDE SEQUENCE</scope>
    <source>
        <strain evidence="2">HMLAC05119</strain>
    </source>
</reference>
<evidence type="ECO:0000313" key="3">
    <source>
        <dbReference type="Proteomes" id="UP000800096"/>
    </source>
</evidence>
<feature type="compositionally biased region" description="Polar residues" evidence="1">
    <location>
        <begin position="295"/>
        <end position="308"/>
    </location>
</feature>
<proteinExistence type="predicted"/>
<feature type="compositionally biased region" description="Polar residues" evidence="1">
    <location>
        <begin position="440"/>
        <end position="452"/>
    </location>
</feature>
<protein>
    <submittedName>
        <fullName evidence="2">Uncharacterized protein</fullName>
    </submittedName>
</protein>
<evidence type="ECO:0000256" key="1">
    <source>
        <dbReference type="SAM" id="MobiDB-lite"/>
    </source>
</evidence>
<organism evidence="2 3">
    <name type="scientific">Ampelomyces quisqualis</name>
    <name type="common">Powdery mildew agent</name>
    <dbReference type="NCBI Taxonomy" id="50730"/>
    <lineage>
        <taxon>Eukaryota</taxon>
        <taxon>Fungi</taxon>
        <taxon>Dikarya</taxon>
        <taxon>Ascomycota</taxon>
        <taxon>Pezizomycotina</taxon>
        <taxon>Dothideomycetes</taxon>
        <taxon>Pleosporomycetidae</taxon>
        <taxon>Pleosporales</taxon>
        <taxon>Pleosporineae</taxon>
        <taxon>Phaeosphaeriaceae</taxon>
        <taxon>Ampelomyces</taxon>
    </lineage>
</organism>
<feature type="compositionally biased region" description="Polar residues" evidence="1">
    <location>
        <begin position="137"/>
        <end position="147"/>
    </location>
</feature>
<feature type="compositionally biased region" description="Polar residues" evidence="1">
    <location>
        <begin position="91"/>
        <end position="101"/>
    </location>
</feature>
<evidence type="ECO:0000313" key="2">
    <source>
        <dbReference type="EMBL" id="KAF1911717.1"/>
    </source>
</evidence>
<dbReference type="EMBL" id="ML979142">
    <property type="protein sequence ID" value="KAF1911717.1"/>
    <property type="molecule type" value="Genomic_DNA"/>
</dbReference>
<feature type="compositionally biased region" description="Polar residues" evidence="1">
    <location>
        <begin position="234"/>
        <end position="256"/>
    </location>
</feature>
<dbReference type="Proteomes" id="UP000800096">
    <property type="component" value="Unassembled WGS sequence"/>
</dbReference>